<keyword evidence="7 9" id="KW-0057">Aromatic amino acid biosynthesis</keyword>
<dbReference type="GO" id="GO:0004425">
    <property type="term" value="F:indole-3-glycerol-phosphate synthase activity"/>
    <property type="evidence" value="ECO:0007669"/>
    <property type="project" value="UniProtKB-UniRule"/>
</dbReference>
<feature type="domain" description="Indole-3-glycerol phosphate synthase" evidence="10">
    <location>
        <begin position="3"/>
        <end position="256"/>
    </location>
</feature>
<gene>
    <name evidence="9" type="primary">trpC</name>
    <name evidence="11" type="ORF">XD66_0537</name>
</gene>
<reference evidence="12" key="1">
    <citation type="journal article" date="2015" name="MBio">
        <title>Genome-Resolved Metagenomic Analysis Reveals Roles for Candidate Phyla and Other Microbial Community Members in Biogeochemical Transformations in Oil Reservoirs.</title>
        <authorList>
            <person name="Hu P."/>
            <person name="Tom L."/>
            <person name="Singh A."/>
            <person name="Thomas B.C."/>
            <person name="Baker B.J."/>
            <person name="Piceno Y.M."/>
            <person name="Andersen G.L."/>
            <person name="Banfield J.F."/>
        </authorList>
    </citation>
    <scope>NUCLEOTIDE SEQUENCE [LARGE SCALE GENOMIC DNA]</scope>
</reference>
<dbReference type="PANTHER" id="PTHR22854">
    <property type="entry name" value="TRYPTOPHAN BIOSYNTHESIS PROTEIN"/>
    <property type="match status" value="1"/>
</dbReference>
<comment type="pathway">
    <text evidence="2 9">Amino-acid biosynthesis; L-tryptophan biosynthesis; L-tryptophan from chorismate: step 4/5.</text>
</comment>
<dbReference type="InterPro" id="IPR045186">
    <property type="entry name" value="Indole-3-glycerol_P_synth"/>
</dbReference>
<evidence type="ECO:0000256" key="9">
    <source>
        <dbReference type="HAMAP-Rule" id="MF_00134"/>
    </source>
</evidence>
<dbReference type="PROSITE" id="PS00614">
    <property type="entry name" value="IGPS"/>
    <property type="match status" value="1"/>
</dbReference>
<keyword evidence="8 9" id="KW-0456">Lyase</keyword>
<dbReference type="SUPFAM" id="SSF51366">
    <property type="entry name" value="Ribulose-phoshate binding barrel"/>
    <property type="match status" value="1"/>
</dbReference>
<evidence type="ECO:0000256" key="6">
    <source>
        <dbReference type="ARBA" id="ARBA00022822"/>
    </source>
</evidence>
<sequence length="272" mass="29947">MILKRIVDAKREEVAFFRSLLPLRELRRRVAAAPPVRDFLGAVRRKGAVVNLIAEIKRASPSRGLLRPDFNPPEIACAYEKAGVQAISVLTDEGFFGGHPKHLREVRRVTRLPLLRKDFIIDHYQLYQSRLLGADAVLLIAALLEQARLVDFLGLAGELGLTALVEVHTPEELFRALETGAALVGINNRDLRTFQTDLGVTLRLLPLVPEGTVAISESGIRNRRDVMRLARAGVDALLVGETLMRSRDIGAAVAELMGDEDEDAVDPAGRRG</sequence>
<dbReference type="InterPro" id="IPR013785">
    <property type="entry name" value="Aldolase_TIM"/>
</dbReference>
<dbReference type="AlphaFoldDB" id="A0A117LBK2"/>
<keyword evidence="6 9" id="KW-0822">Tryptophan biosynthesis</keyword>
<evidence type="ECO:0000256" key="1">
    <source>
        <dbReference type="ARBA" id="ARBA00001633"/>
    </source>
</evidence>
<dbReference type="HAMAP" id="MF_00134_B">
    <property type="entry name" value="IGPS_B"/>
    <property type="match status" value="1"/>
</dbReference>
<evidence type="ECO:0000256" key="2">
    <source>
        <dbReference type="ARBA" id="ARBA00004696"/>
    </source>
</evidence>
<comment type="caution">
    <text evidence="11">The sequence shown here is derived from an EMBL/GenBank/DDBJ whole genome shotgun (WGS) entry which is preliminary data.</text>
</comment>
<evidence type="ECO:0000256" key="8">
    <source>
        <dbReference type="ARBA" id="ARBA00023239"/>
    </source>
</evidence>
<dbReference type="EC" id="4.1.1.48" evidence="9"/>
<keyword evidence="5 9" id="KW-0210">Decarboxylase</keyword>
<dbReference type="PATRIC" id="fig|85874.4.peg.1687"/>
<evidence type="ECO:0000256" key="4">
    <source>
        <dbReference type="ARBA" id="ARBA00022605"/>
    </source>
</evidence>
<evidence type="ECO:0000259" key="10">
    <source>
        <dbReference type="Pfam" id="PF00218"/>
    </source>
</evidence>
<dbReference type="GO" id="GO:0004640">
    <property type="term" value="F:phosphoribosylanthranilate isomerase activity"/>
    <property type="evidence" value="ECO:0007669"/>
    <property type="project" value="TreeGrafter"/>
</dbReference>
<accession>A0A117LBK2</accession>
<evidence type="ECO:0000313" key="11">
    <source>
        <dbReference type="EMBL" id="KUK36760.1"/>
    </source>
</evidence>
<proteinExistence type="inferred from homology"/>
<protein>
    <recommendedName>
        <fullName evidence="9">Indole-3-glycerol phosphate synthase</fullName>
        <shortName evidence="9">IGPS</shortName>
        <ecNumber evidence="9">4.1.1.48</ecNumber>
    </recommendedName>
</protein>
<dbReference type="NCBIfam" id="NF001377">
    <property type="entry name" value="PRK00278.2-4"/>
    <property type="match status" value="1"/>
</dbReference>
<evidence type="ECO:0000256" key="5">
    <source>
        <dbReference type="ARBA" id="ARBA00022793"/>
    </source>
</evidence>
<dbReference type="Pfam" id="PF00218">
    <property type="entry name" value="IGPS"/>
    <property type="match status" value="1"/>
</dbReference>
<dbReference type="Gene3D" id="3.20.20.70">
    <property type="entry name" value="Aldolase class I"/>
    <property type="match status" value="1"/>
</dbReference>
<dbReference type="PANTHER" id="PTHR22854:SF2">
    <property type="entry name" value="INDOLE-3-GLYCEROL-PHOSPHATE SYNTHASE"/>
    <property type="match status" value="1"/>
</dbReference>
<comment type="catalytic activity">
    <reaction evidence="1 9">
        <text>1-(2-carboxyphenylamino)-1-deoxy-D-ribulose 5-phosphate + H(+) = (1S,2R)-1-C-(indol-3-yl)glycerol 3-phosphate + CO2 + H2O</text>
        <dbReference type="Rhea" id="RHEA:23476"/>
        <dbReference type="ChEBI" id="CHEBI:15377"/>
        <dbReference type="ChEBI" id="CHEBI:15378"/>
        <dbReference type="ChEBI" id="CHEBI:16526"/>
        <dbReference type="ChEBI" id="CHEBI:58613"/>
        <dbReference type="ChEBI" id="CHEBI:58866"/>
        <dbReference type="EC" id="4.1.1.48"/>
    </reaction>
</comment>
<dbReference type="InterPro" id="IPR011060">
    <property type="entry name" value="RibuloseP-bd_barrel"/>
</dbReference>
<dbReference type="InterPro" id="IPR001468">
    <property type="entry name" value="Indole-3-GlycerolPSynthase_CS"/>
</dbReference>
<dbReference type="FunFam" id="3.20.20.70:FF:000024">
    <property type="entry name" value="Indole-3-glycerol phosphate synthase"/>
    <property type="match status" value="1"/>
</dbReference>
<comment type="similarity">
    <text evidence="3 9">Belongs to the TrpC family.</text>
</comment>
<dbReference type="CDD" id="cd00331">
    <property type="entry name" value="IGPS"/>
    <property type="match status" value="1"/>
</dbReference>
<dbReference type="UniPathway" id="UPA00035">
    <property type="reaction ID" value="UER00043"/>
</dbReference>
<evidence type="ECO:0000313" key="12">
    <source>
        <dbReference type="Proteomes" id="UP000053326"/>
    </source>
</evidence>
<dbReference type="InterPro" id="IPR013798">
    <property type="entry name" value="Indole-3-glycerol_P_synth_dom"/>
</dbReference>
<organism evidence="11 12">
    <name type="scientific">Thermacetogenium phaeum</name>
    <dbReference type="NCBI Taxonomy" id="85874"/>
    <lineage>
        <taxon>Bacteria</taxon>
        <taxon>Bacillati</taxon>
        <taxon>Bacillota</taxon>
        <taxon>Clostridia</taxon>
        <taxon>Thermoanaerobacterales</taxon>
        <taxon>Thermoanaerobacteraceae</taxon>
        <taxon>Thermacetogenium</taxon>
    </lineage>
</organism>
<dbReference type="EMBL" id="LGFO01000046">
    <property type="protein sequence ID" value="KUK36760.1"/>
    <property type="molecule type" value="Genomic_DNA"/>
</dbReference>
<dbReference type="Proteomes" id="UP000053326">
    <property type="component" value="Unassembled WGS sequence"/>
</dbReference>
<keyword evidence="4 9" id="KW-0028">Amino-acid biosynthesis</keyword>
<evidence type="ECO:0000256" key="3">
    <source>
        <dbReference type="ARBA" id="ARBA00008737"/>
    </source>
</evidence>
<dbReference type="GO" id="GO:0000162">
    <property type="term" value="P:L-tryptophan biosynthetic process"/>
    <property type="evidence" value="ECO:0007669"/>
    <property type="project" value="UniProtKB-UniRule"/>
</dbReference>
<evidence type="ECO:0000256" key="7">
    <source>
        <dbReference type="ARBA" id="ARBA00023141"/>
    </source>
</evidence>
<name>A0A117LBK2_9THEO</name>